<feature type="region of interest" description="Disordered" evidence="3">
    <location>
        <begin position="377"/>
        <end position="710"/>
    </location>
</feature>
<evidence type="ECO:0000256" key="3">
    <source>
        <dbReference type="SAM" id="MobiDB-lite"/>
    </source>
</evidence>
<feature type="domain" description="K Homology" evidence="4">
    <location>
        <begin position="165"/>
        <end position="260"/>
    </location>
</feature>
<dbReference type="InterPro" id="IPR045071">
    <property type="entry name" value="BBP-like"/>
</dbReference>
<sequence length="710" mass="75859">MSSKIQPISGMEDAVQTGTSATTSVSSTVGPKVSLFAKKTGFLIPKNKISGSMVPLFRGSKKPGGADVENKENTKQVLRKTKWGPDLTQDAFVRKGRASAYQTRLDQITQQLKSGIMDDDSPAAQESSDQKSIEKSELELERREIIGEILKLNPSYKAPPDYKPLLKEDKVAIPIKEYPGRNFVGLLFGPAGDTQKRLEKETGAKIRVYGRKADTKKEIEITSSEGNEGHDDYEELFVLASGETYDKVDAAVSLIELLITPVLANTVAVINDPVSGDNPSAVSLGQDTPVIINTGSGVASPLARYQPYLNPGFIAPPFPNSSVPMLNNPLQVSSTPSNSGPMLSSFGPGSVMSGPLGSVPNNQQPMLQRPQMLQVPNMGYAGQPRNPLAGQPNFASQPFTPTGPNQSVRPMGSPVPHPLTSTGWAQQPAGSPGTMGPNRPQMMQPTVRPQSSQPIGLQSGPPNAGSAPWFPSSNTSTSIPPQSIRPPPPPINALRPQQPASNDFTFQTNRPQTPSSQYVSRPGNQPGSQYMPTQNPQSSSFRPGGLNNQAGPPVGPRFHGPQNSHQMSQQHQGQSNMPAPLDRQPAFTGHGPRTPAGHMGPRNFGPGPGPGSPAGPFPPRPGNFGPVQQNHPSMGFRPQNFSGSPNQQFRGNMPYTMGRPGLNPSGPQQVYDPFSPTAVPHRPSVGNPQNSRKQDNDPEYDDLMASVGVK</sequence>
<dbReference type="Proteomes" id="UP000245207">
    <property type="component" value="Unassembled WGS sequence"/>
</dbReference>
<name>A0A2U1Q1I4_ARTAN</name>
<feature type="compositionally biased region" description="Polar residues" evidence="3">
    <location>
        <begin position="500"/>
        <end position="550"/>
    </location>
</feature>
<feature type="compositionally biased region" description="Polar residues" evidence="3">
    <location>
        <begin position="393"/>
        <end position="408"/>
    </location>
</feature>
<dbReference type="GO" id="GO:0048024">
    <property type="term" value="P:regulation of mRNA splicing, via spliceosome"/>
    <property type="evidence" value="ECO:0007669"/>
    <property type="project" value="TreeGrafter"/>
</dbReference>
<dbReference type="PANTHER" id="PTHR11208">
    <property type="entry name" value="RNA-BINDING PROTEIN RELATED"/>
    <property type="match status" value="1"/>
</dbReference>
<dbReference type="STRING" id="35608.A0A2U1Q1I4"/>
<keyword evidence="1 2" id="KW-0694">RNA-binding</keyword>
<evidence type="ECO:0000256" key="1">
    <source>
        <dbReference type="ARBA" id="ARBA00022884"/>
    </source>
</evidence>
<dbReference type="InterPro" id="IPR055256">
    <property type="entry name" value="KH_1_KHDC4/BBP-like"/>
</dbReference>
<feature type="region of interest" description="Disordered" evidence="3">
    <location>
        <begin position="1"/>
        <end position="28"/>
    </location>
</feature>
<accession>A0A2U1Q1I4</accession>
<dbReference type="SUPFAM" id="SSF54791">
    <property type="entry name" value="Eukaryotic type KH-domain (KH-domain type I)"/>
    <property type="match status" value="1"/>
</dbReference>
<keyword evidence="6" id="KW-1185">Reference proteome</keyword>
<dbReference type="AlphaFoldDB" id="A0A2U1Q1I4"/>
<gene>
    <name evidence="5" type="ORF">CTI12_AA086440</name>
</gene>
<feature type="compositionally biased region" description="Polar residues" evidence="3">
    <location>
        <begin position="419"/>
        <end position="429"/>
    </location>
</feature>
<feature type="region of interest" description="Disordered" evidence="3">
    <location>
        <begin position="329"/>
        <end position="364"/>
    </location>
</feature>
<dbReference type="GO" id="GO:0003729">
    <property type="term" value="F:mRNA binding"/>
    <property type="evidence" value="ECO:0007669"/>
    <property type="project" value="TreeGrafter"/>
</dbReference>
<dbReference type="OrthoDB" id="6777263at2759"/>
<comment type="caution">
    <text evidence="5">The sequence shown here is derived from an EMBL/GenBank/DDBJ whole genome shotgun (WGS) entry which is preliminary data.</text>
</comment>
<feature type="compositionally biased region" description="Low complexity" evidence="3">
    <location>
        <begin position="17"/>
        <end position="28"/>
    </location>
</feature>
<organism evidence="5 6">
    <name type="scientific">Artemisia annua</name>
    <name type="common">Sweet wormwood</name>
    <dbReference type="NCBI Taxonomy" id="35608"/>
    <lineage>
        <taxon>Eukaryota</taxon>
        <taxon>Viridiplantae</taxon>
        <taxon>Streptophyta</taxon>
        <taxon>Embryophyta</taxon>
        <taxon>Tracheophyta</taxon>
        <taxon>Spermatophyta</taxon>
        <taxon>Magnoliopsida</taxon>
        <taxon>eudicotyledons</taxon>
        <taxon>Gunneridae</taxon>
        <taxon>Pentapetalae</taxon>
        <taxon>asterids</taxon>
        <taxon>campanulids</taxon>
        <taxon>Asterales</taxon>
        <taxon>Asteraceae</taxon>
        <taxon>Asteroideae</taxon>
        <taxon>Anthemideae</taxon>
        <taxon>Artemisiinae</taxon>
        <taxon>Artemisia</taxon>
    </lineage>
</organism>
<feature type="compositionally biased region" description="Low complexity" evidence="3">
    <location>
        <begin position="562"/>
        <end position="577"/>
    </location>
</feature>
<dbReference type="Pfam" id="PF22675">
    <property type="entry name" value="KH-I_KHDC4-BBP"/>
    <property type="match status" value="1"/>
</dbReference>
<proteinExistence type="predicted"/>
<dbReference type="EMBL" id="PKPP01000514">
    <property type="protein sequence ID" value="PWA91837.1"/>
    <property type="molecule type" value="Genomic_DNA"/>
</dbReference>
<evidence type="ECO:0000259" key="4">
    <source>
        <dbReference type="SMART" id="SM00322"/>
    </source>
</evidence>
<feature type="compositionally biased region" description="Polar residues" evidence="3">
    <location>
        <begin position="329"/>
        <end position="342"/>
    </location>
</feature>
<dbReference type="InterPro" id="IPR004087">
    <property type="entry name" value="KH_dom"/>
</dbReference>
<feature type="compositionally biased region" description="Polar residues" evidence="3">
    <location>
        <begin position="639"/>
        <end position="650"/>
    </location>
</feature>
<feature type="region of interest" description="Disordered" evidence="3">
    <location>
        <begin position="115"/>
        <end position="136"/>
    </location>
</feature>
<dbReference type="Gene3D" id="3.30.1370.10">
    <property type="entry name" value="K Homology domain, type 1"/>
    <property type="match status" value="1"/>
</dbReference>
<dbReference type="InterPro" id="IPR036612">
    <property type="entry name" value="KH_dom_type_1_sf"/>
</dbReference>
<dbReference type="PANTHER" id="PTHR11208:SF98">
    <property type="entry name" value="RNA-BINDING KH DOMAIN-CONTAINING PROTEIN"/>
    <property type="match status" value="1"/>
</dbReference>
<feature type="compositionally biased region" description="Pro residues" evidence="3">
    <location>
        <begin position="607"/>
        <end position="621"/>
    </location>
</feature>
<evidence type="ECO:0000313" key="5">
    <source>
        <dbReference type="EMBL" id="PWA91837.1"/>
    </source>
</evidence>
<protein>
    <submittedName>
        <fullName evidence="5">RNA-binding KH domain-containing protein</fullName>
    </submittedName>
</protein>
<dbReference type="SMART" id="SM00322">
    <property type="entry name" value="KH"/>
    <property type="match status" value="1"/>
</dbReference>
<evidence type="ECO:0000313" key="6">
    <source>
        <dbReference type="Proteomes" id="UP000245207"/>
    </source>
</evidence>
<evidence type="ECO:0000256" key="2">
    <source>
        <dbReference type="PROSITE-ProRule" id="PRU00117"/>
    </source>
</evidence>
<feature type="compositionally biased region" description="Polar residues" evidence="3">
    <location>
        <begin position="441"/>
        <end position="456"/>
    </location>
</feature>
<dbReference type="PROSITE" id="PS50084">
    <property type="entry name" value="KH_TYPE_1"/>
    <property type="match status" value="1"/>
</dbReference>
<dbReference type="GO" id="GO:0005634">
    <property type="term" value="C:nucleus"/>
    <property type="evidence" value="ECO:0007669"/>
    <property type="project" value="TreeGrafter"/>
</dbReference>
<reference evidence="5 6" key="1">
    <citation type="journal article" date="2018" name="Mol. Plant">
        <title>The genome of Artemisia annua provides insight into the evolution of Asteraceae family and artemisinin biosynthesis.</title>
        <authorList>
            <person name="Shen Q."/>
            <person name="Zhang L."/>
            <person name="Liao Z."/>
            <person name="Wang S."/>
            <person name="Yan T."/>
            <person name="Shi P."/>
            <person name="Liu M."/>
            <person name="Fu X."/>
            <person name="Pan Q."/>
            <person name="Wang Y."/>
            <person name="Lv Z."/>
            <person name="Lu X."/>
            <person name="Zhang F."/>
            <person name="Jiang W."/>
            <person name="Ma Y."/>
            <person name="Chen M."/>
            <person name="Hao X."/>
            <person name="Li L."/>
            <person name="Tang Y."/>
            <person name="Lv G."/>
            <person name="Zhou Y."/>
            <person name="Sun X."/>
            <person name="Brodelius P.E."/>
            <person name="Rose J.K.C."/>
            <person name="Tang K."/>
        </authorList>
    </citation>
    <scope>NUCLEOTIDE SEQUENCE [LARGE SCALE GENOMIC DNA]</scope>
    <source>
        <strain evidence="6">cv. Huhao1</strain>
        <tissue evidence="5">Leaf</tissue>
    </source>
</reference>